<dbReference type="GO" id="GO:0005975">
    <property type="term" value="P:carbohydrate metabolic process"/>
    <property type="evidence" value="ECO:0007669"/>
    <property type="project" value="InterPro"/>
</dbReference>
<sequence length="653" mass="71012">MEKLTPYKSPTERHTCVLAAARRLFIPTLCPFQAPAGGFFSWIPKIFAAPDDQAPDQHIEAPQQTKASSAAGLPVHAGAAVQTTTQSPSTIIYGSDEDTDSTTTSVAVEGRPWEARSLCCVIFGMLLMPICLFVLSYYLTPQDVGELPPFTSPTSYTGSTSSITMATLPSIFPTLATPSTADPWAGVSPQCFNSRAINDNISGLNLKAYKAFGRQSSQKIFCLYNNSRFLRGHLYDFVPENLPLDYCSYIVYWSLAVANASASSRAQQFDAKYGLWRLRQMLQRHKLAQKVGVLMALGGYPEDSVHFSRLGRDPPAMGRFVSSVIQAIYAHRLSGLTIHWVASQVTCRSADDERTMSTLVGKFREAYWLNGWTRPSKLITAILPADRQFLRSTAARIVHHLDFAFFETHLIRPRAATLRLCVDVGFAALSFLQDISHIAQSDEKICAGISMTPWVLDLRNGSKLADSASKYTAVPGTASLFEICTVTTLCLDTSELSCNVLRIPLTVSSLASTAVPSMASSSTSDMTSSTTPDMNNTVDVNSTIDANTTIDVNTTVEDTTMGTSSTVSVSATTGAKSYQPGAIVFHNEATLIDMLFHGRSANGNFCVLLYDLDMDNYDSRCPATGTERVSLTQLDAAINIPPLDSLRVAFPPC</sequence>
<dbReference type="SMART" id="SM00636">
    <property type="entry name" value="Glyco_18"/>
    <property type="match status" value="1"/>
</dbReference>
<gene>
    <name evidence="3" type="ORF">HPB52_007176</name>
</gene>
<dbReference type="GO" id="GO:0008061">
    <property type="term" value="F:chitin binding"/>
    <property type="evidence" value="ECO:0007669"/>
    <property type="project" value="InterPro"/>
</dbReference>
<keyword evidence="1" id="KW-0472">Membrane</keyword>
<dbReference type="PANTHER" id="PTHR11177:SF317">
    <property type="entry name" value="CHITINASE 12-RELATED"/>
    <property type="match status" value="1"/>
</dbReference>
<accession>A0A9D4Q532</accession>
<dbReference type="Gene3D" id="3.20.20.80">
    <property type="entry name" value="Glycosidases"/>
    <property type="match status" value="1"/>
</dbReference>
<evidence type="ECO:0000259" key="2">
    <source>
        <dbReference type="SMART" id="SM00636"/>
    </source>
</evidence>
<dbReference type="EMBL" id="JABSTV010001248">
    <property type="protein sequence ID" value="KAH7968245.1"/>
    <property type="molecule type" value="Genomic_DNA"/>
</dbReference>
<dbReference type="Proteomes" id="UP000821837">
    <property type="component" value="Unassembled WGS sequence"/>
</dbReference>
<feature type="transmembrane region" description="Helical" evidence="1">
    <location>
        <begin position="118"/>
        <end position="139"/>
    </location>
</feature>
<dbReference type="Pfam" id="PF00704">
    <property type="entry name" value="Glyco_hydro_18"/>
    <property type="match status" value="1"/>
</dbReference>
<proteinExistence type="predicted"/>
<keyword evidence="4" id="KW-1185">Reference proteome</keyword>
<dbReference type="InterPro" id="IPR050314">
    <property type="entry name" value="Glycosyl_Hydrlase_18"/>
</dbReference>
<keyword evidence="1" id="KW-1133">Transmembrane helix</keyword>
<dbReference type="SUPFAM" id="SSF51445">
    <property type="entry name" value="(Trans)glycosidases"/>
    <property type="match status" value="1"/>
</dbReference>
<dbReference type="GO" id="GO:0005576">
    <property type="term" value="C:extracellular region"/>
    <property type="evidence" value="ECO:0007669"/>
    <property type="project" value="TreeGrafter"/>
</dbReference>
<reference evidence="3" key="2">
    <citation type="submission" date="2021-09" db="EMBL/GenBank/DDBJ databases">
        <authorList>
            <person name="Jia N."/>
            <person name="Wang J."/>
            <person name="Shi W."/>
            <person name="Du L."/>
            <person name="Sun Y."/>
            <person name="Zhan W."/>
            <person name="Jiang J."/>
            <person name="Wang Q."/>
            <person name="Zhang B."/>
            <person name="Ji P."/>
            <person name="Sakyi L.B."/>
            <person name="Cui X."/>
            <person name="Yuan T."/>
            <person name="Jiang B."/>
            <person name="Yang W."/>
            <person name="Lam T.T.-Y."/>
            <person name="Chang Q."/>
            <person name="Ding S."/>
            <person name="Wang X."/>
            <person name="Zhu J."/>
            <person name="Ruan X."/>
            <person name="Zhao L."/>
            <person name="Wei J."/>
            <person name="Que T."/>
            <person name="Du C."/>
            <person name="Cheng J."/>
            <person name="Dai P."/>
            <person name="Han X."/>
            <person name="Huang E."/>
            <person name="Gao Y."/>
            <person name="Liu J."/>
            <person name="Shao H."/>
            <person name="Ye R."/>
            <person name="Li L."/>
            <person name="Wei W."/>
            <person name="Wang X."/>
            <person name="Wang C."/>
            <person name="Huo Q."/>
            <person name="Li W."/>
            <person name="Guo W."/>
            <person name="Chen H."/>
            <person name="Chen S."/>
            <person name="Zhou L."/>
            <person name="Zhou L."/>
            <person name="Ni X."/>
            <person name="Tian J."/>
            <person name="Zhou Y."/>
            <person name="Sheng Y."/>
            <person name="Liu T."/>
            <person name="Pan Y."/>
            <person name="Xia L."/>
            <person name="Li J."/>
            <person name="Zhao F."/>
            <person name="Cao W."/>
        </authorList>
    </citation>
    <scope>NUCLEOTIDE SEQUENCE</scope>
    <source>
        <strain evidence="3">Rsan-2018</strain>
        <tissue evidence="3">Larvae</tissue>
    </source>
</reference>
<name>A0A9D4Q532_RHISA</name>
<organism evidence="3 4">
    <name type="scientific">Rhipicephalus sanguineus</name>
    <name type="common">Brown dog tick</name>
    <name type="synonym">Ixodes sanguineus</name>
    <dbReference type="NCBI Taxonomy" id="34632"/>
    <lineage>
        <taxon>Eukaryota</taxon>
        <taxon>Metazoa</taxon>
        <taxon>Ecdysozoa</taxon>
        <taxon>Arthropoda</taxon>
        <taxon>Chelicerata</taxon>
        <taxon>Arachnida</taxon>
        <taxon>Acari</taxon>
        <taxon>Parasitiformes</taxon>
        <taxon>Ixodida</taxon>
        <taxon>Ixodoidea</taxon>
        <taxon>Ixodidae</taxon>
        <taxon>Rhipicephalinae</taxon>
        <taxon>Rhipicephalus</taxon>
        <taxon>Rhipicephalus</taxon>
    </lineage>
</organism>
<dbReference type="AlphaFoldDB" id="A0A9D4Q532"/>
<dbReference type="InterPro" id="IPR001223">
    <property type="entry name" value="Glyco_hydro18_cat"/>
</dbReference>
<dbReference type="PANTHER" id="PTHR11177">
    <property type="entry name" value="CHITINASE"/>
    <property type="match status" value="1"/>
</dbReference>
<dbReference type="InterPro" id="IPR017853">
    <property type="entry name" value="GH"/>
</dbReference>
<keyword evidence="1" id="KW-0812">Transmembrane</keyword>
<dbReference type="GO" id="GO:0006032">
    <property type="term" value="P:chitin catabolic process"/>
    <property type="evidence" value="ECO:0007669"/>
    <property type="project" value="TreeGrafter"/>
</dbReference>
<dbReference type="GO" id="GO:0004568">
    <property type="term" value="F:chitinase activity"/>
    <property type="evidence" value="ECO:0007669"/>
    <property type="project" value="TreeGrafter"/>
</dbReference>
<reference evidence="3" key="1">
    <citation type="journal article" date="2020" name="Cell">
        <title>Large-Scale Comparative Analyses of Tick Genomes Elucidate Their Genetic Diversity and Vector Capacities.</title>
        <authorList>
            <consortium name="Tick Genome and Microbiome Consortium (TIGMIC)"/>
            <person name="Jia N."/>
            <person name="Wang J."/>
            <person name="Shi W."/>
            <person name="Du L."/>
            <person name="Sun Y."/>
            <person name="Zhan W."/>
            <person name="Jiang J.F."/>
            <person name="Wang Q."/>
            <person name="Zhang B."/>
            <person name="Ji P."/>
            <person name="Bell-Sakyi L."/>
            <person name="Cui X.M."/>
            <person name="Yuan T.T."/>
            <person name="Jiang B.G."/>
            <person name="Yang W.F."/>
            <person name="Lam T.T."/>
            <person name="Chang Q.C."/>
            <person name="Ding S.J."/>
            <person name="Wang X.J."/>
            <person name="Zhu J.G."/>
            <person name="Ruan X.D."/>
            <person name="Zhao L."/>
            <person name="Wei J.T."/>
            <person name="Ye R.Z."/>
            <person name="Que T.C."/>
            <person name="Du C.H."/>
            <person name="Zhou Y.H."/>
            <person name="Cheng J.X."/>
            <person name="Dai P.F."/>
            <person name="Guo W.B."/>
            <person name="Han X.H."/>
            <person name="Huang E.J."/>
            <person name="Li L.F."/>
            <person name="Wei W."/>
            <person name="Gao Y.C."/>
            <person name="Liu J.Z."/>
            <person name="Shao H.Z."/>
            <person name="Wang X."/>
            <person name="Wang C.C."/>
            <person name="Yang T.C."/>
            <person name="Huo Q.B."/>
            <person name="Li W."/>
            <person name="Chen H.Y."/>
            <person name="Chen S.E."/>
            <person name="Zhou L.G."/>
            <person name="Ni X.B."/>
            <person name="Tian J.H."/>
            <person name="Sheng Y."/>
            <person name="Liu T."/>
            <person name="Pan Y.S."/>
            <person name="Xia L.Y."/>
            <person name="Li J."/>
            <person name="Zhao F."/>
            <person name="Cao W.C."/>
        </authorList>
    </citation>
    <scope>NUCLEOTIDE SEQUENCE</scope>
    <source>
        <strain evidence="3">Rsan-2018</strain>
    </source>
</reference>
<evidence type="ECO:0000313" key="4">
    <source>
        <dbReference type="Proteomes" id="UP000821837"/>
    </source>
</evidence>
<comment type="caution">
    <text evidence="3">The sequence shown here is derived from an EMBL/GenBank/DDBJ whole genome shotgun (WGS) entry which is preliminary data.</text>
</comment>
<feature type="domain" description="Chitinase II/V-like catalytic" evidence="2">
    <location>
        <begin position="218"/>
        <end position="615"/>
    </location>
</feature>
<protein>
    <recommendedName>
        <fullName evidence="2">Chitinase II/V-like catalytic domain-containing protein</fullName>
    </recommendedName>
</protein>
<evidence type="ECO:0000256" key="1">
    <source>
        <dbReference type="SAM" id="Phobius"/>
    </source>
</evidence>
<dbReference type="InterPro" id="IPR011583">
    <property type="entry name" value="Chitinase_II/V-like_cat"/>
</dbReference>
<evidence type="ECO:0000313" key="3">
    <source>
        <dbReference type="EMBL" id="KAH7968245.1"/>
    </source>
</evidence>
<dbReference type="VEuPathDB" id="VectorBase:RSAN_039224"/>